<dbReference type="InterPro" id="IPR003877">
    <property type="entry name" value="SPRY_dom"/>
</dbReference>
<dbReference type="InterPro" id="IPR001870">
    <property type="entry name" value="B30.2/SPRY"/>
</dbReference>
<feature type="domain" description="B30.2/SPRY" evidence="2">
    <location>
        <begin position="124"/>
        <end position="323"/>
    </location>
</feature>
<dbReference type="PROSITE" id="PS50188">
    <property type="entry name" value="B302_SPRY"/>
    <property type="match status" value="1"/>
</dbReference>
<dbReference type="InterPro" id="IPR044736">
    <property type="entry name" value="Gid1/RanBPM/SPLA_SPRY"/>
</dbReference>
<dbReference type="AlphaFoldDB" id="A0A183BUH8"/>
<organism evidence="3 4">
    <name type="scientific">Globodera pallida</name>
    <name type="common">Potato cyst nematode worm</name>
    <name type="synonym">Heterodera pallida</name>
    <dbReference type="NCBI Taxonomy" id="36090"/>
    <lineage>
        <taxon>Eukaryota</taxon>
        <taxon>Metazoa</taxon>
        <taxon>Ecdysozoa</taxon>
        <taxon>Nematoda</taxon>
        <taxon>Chromadorea</taxon>
        <taxon>Rhabditida</taxon>
        <taxon>Tylenchina</taxon>
        <taxon>Tylenchomorpha</taxon>
        <taxon>Tylenchoidea</taxon>
        <taxon>Heteroderidae</taxon>
        <taxon>Heteroderinae</taxon>
        <taxon>Globodera</taxon>
    </lineage>
</organism>
<accession>A0A183BUH8</accession>
<dbReference type="SUPFAM" id="SSF49899">
    <property type="entry name" value="Concanavalin A-like lectins/glucanases"/>
    <property type="match status" value="1"/>
</dbReference>
<proteinExistence type="predicted"/>
<feature type="coiled-coil region" evidence="1">
    <location>
        <begin position="45"/>
        <end position="140"/>
    </location>
</feature>
<keyword evidence="3" id="KW-1185">Reference proteome</keyword>
<dbReference type="WBParaSite" id="GPLIN_000426400">
    <property type="protein sequence ID" value="GPLIN_000426400"/>
    <property type="gene ID" value="GPLIN_000426400"/>
</dbReference>
<dbReference type="InterPro" id="IPR043136">
    <property type="entry name" value="B30.2/SPRY_sf"/>
</dbReference>
<dbReference type="InterPro" id="IPR013320">
    <property type="entry name" value="ConA-like_dom_sf"/>
</dbReference>
<dbReference type="Proteomes" id="UP000050741">
    <property type="component" value="Unassembled WGS sequence"/>
</dbReference>
<evidence type="ECO:0000259" key="2">
    <source>
        <dbReference type="PROSITE" id="PS50188"/>
    </source>
</evidence>
<reference evidence="3" key="2">
    <citation type="submission" date="2014-05" db="EMBL/GenBank/DDBJ databases">
        <title>The genome and life-stage specific transcriptomes of Globodera pallida elucidate key aspects of plant parasitism by a cyst nematode.</title>
        <authorList>
            <person name="Cotton J.A."/>
            <person name="Lilley C.J."/>
            <person name="Jones L.M."/>
            <person name="Kikuchi T."/>
            <person name="Reid A.J."/>
            <person name="Thorpe P."/>
            <person name="Tsai I.J."/>
            <person name="Beasley H."/>
            <person name="Blok V."/>
            <person name="Cock P.J.A."/>
            <person name="Van den Akker S.E."/>
            <person name="Holroyd N."/>
            <person name="Hunt M."/>
            <person name="Mantelin S."/>
            <person name="Naghra H."/>
            <person name="Pain A."/>
            <person name="Palomares-Rius J.E."/>
            <person name="Zarowiecki M."/>
            <person name="Berriman M."/>
            <person name="Jones J.T."/>
            <person name="Urwin P.E."/>
        </authorList>
    </citation>
    <scope>NUCLEOTIDE SEQUENCE [LARGE SCALE GENOMIC DNA]</scope>
    <source>
        <strain evidence="3">Lindley</strain>
    </source>
</reference>
<reference evidence="3" key="1">
    <citation type="submission" date="2013-12" db="EMBL/GenBank/DDBJ databases">
        <authorList>
            <person name="Aslett M."/>
        </authorList>
    </citation>
    <scope>NUCLEOTIDE SEQUENCE [LARGE SCALE GENOMIC DNA]</scope>
    <source>
        <strain evidence="3">Lindley</strain>
    </source>
</reference>
<sequence>MSNLTEYEKLEEKIGWLNEDQQKLVSIDQFLLMQSDQKALLQRLNALEQKQTKGLRAELKEVKEEMKNMEEYPKKQQQNIDDLTEKLKGSIEQLSLKHQEHEEQRKMDQKETNDKIDSLIKDQQEQFANIIRRMEQKQKEELELKMDKSLKSVQAMVDAELKEQKLSNANKFAEIEQKNVLQQLKREQYQKEQQLNIVHLQKTVAVNILIGLATKQMPLDKYVGLSEGIHGYGNYGYFWRHEFGGCSNSRNGRPFIRGRTKSVEGDVVGCGVNLENGQIIYTKNGKRLGTANFFVDSAADLFPCVSLGRRGNKIEANFGPNFQFNISDGI</sequence>
<dbReference type="CDD" id="cd12885">
    <property type="entry name" value="SPRY_RanBP_like"/>
    <property type="match status" value="1"/>
</dbReference>
<dbReference type="Gene3D" id="2.60.120.920">
    <property type="match status" value="1"/>
</dbReference>
<name>A0A183BUH8_GLOPA</name>
<reference evidence="4" key="3">
    <citation type="submission" date="2016-06" db="UniProtKB">
        <authorList>
            <consortium name="WormBaseParasite"/>
        </authorList>
    </citation>
    <scope>IDENTIFICATION</scope>
</reference>
<dbReference type="SMART" id="SM00449">
    <property type="entry name" value="SPRY"/>
    <property type="match status" value="1"/>
</dbReference>
<protein>
    <submittedName>
        <fullName evidence="4">B30.2/SPRY domain-containing protein</fullName>
    </submittedName>
</protein>
<keyword evidence="1" id="KW-0175">Coiled coil</keyword>
<evidence type="ECO:0000313" key="3">
    <source>
        <dbReference type="Proteomes" id="UP000050741"/>
    </source>
</evidence>
<evidence type="ECO:0000313" key="4">
    <source>
        <dbReference type="WBParaSite" id="GPLIN_000426400"/>
    </source>
</evidence>
<dbReference type="Pfam" id="PF00622">
    <property type="entry name" value="SPRY"/>
    <property type="match status" value="1"/>
</dbReference>
<evidence type="ECO:0000256" key="1">
    <source>
        <dbReference type="SAM" id="Coils"/>
    </source>
</evidence>